<dbReference type="CDD" id="cd06260">
    <property type="entry name" value="DUF820-like"/>
    <property type="match status" value="1"/>
</dbReference>
<keyword evidence="2" id="KW-0540">Nuclease</keyword>
<dbReference type="InterPro" id="IPR012296">
    <property type="entry name" value="Nuclease_put_TT1808"/>
</dbReference>
<keyword evidence="2" id="KW-0255">Endonuclease</keyword>
<keyword evidence="3" id="KW-1185">Reference proteome</keyword>
<dbReference type="PANTHER" id="PTHR36558">
    <property type="entry name" value="GLR1098 PROTEIN"/>
    <property type="match status" value="1"/>
</dbReference>
<dbReference type="PANTHER" id="PTHR36558:SF1">
    <property type="entry name" value="RESTRICTION ENDONUCLEASE DOMAIN-CONTAINING PROTEIN-RELATED"/>
    <property type="match status" value="1"/>
</dbReference>
<dbReference type="InterPro" id="IPR011335">
    <property type="entry name" value="Restrct_endonuc-II-like"/>
</dbReference>
<dbReference type="Gene3D" id="3.90.1570.10">
    <property type="entry name" value="tt1808, chain A"/>
    <property type="match status" value="1"/>
</dbReference>
<dbReference type="RefSeq" id="WP_126701056.1">
    <property type="nucleotide sequence ID" value="NZ_RWKW01000059.1"/>
</dbReference>
<evidence type="ECO:0000313" key="2">
    <source>
        <dbReference type="EMBL" id="RST85252.1"/>
    </source>
</evidence>
<dbReference type="EMBL" id="RWKW01000059">
    <property type="protein sequence ID" value="RST85252.1"/>
    <property type="molecule type" value="Genomic_DNA"/>
</dbReference>
<dbReference type="AlphaFoldDB" id="A0A429YUZ4"/>
<dbReference type="Pfam" id="PF05685">
    <property type="entry name" value="Uma2"/>
    <property type="match status" value="1"/>
</dbReference>
<proteinExistence type="predicted"/>
<dbReference type="Proteomes" id="UP000278398">
    <property type="component" value="Unassembled WGS sequence"/>
</dbReference>
<reference evidence="2 3" key="1">
    <citation type="submission" date="2018-12" db="EMBL/GenBank/DDBJ databases">
        <title>Mesorhizobium carbonis sp. nov., isolated from coal mine water.</title>
        <authorList>
            <person name="Xin W."/>
            <person name="Xu Z."/>
            <person name="Xiang F."/>
            <person name="Zhang J."/>
            <person name="Xi L."/>
            <person name="Liu J."/>
        </authorList>
    </citation>
    <scope>NUCLEOTIDE SEQUENCE [LARGE SCALE GENOMIC DNA]</scope>
    <source>
        <strain evidence="2 3">B2.3</strain>
    </source>
</reference>
<organism evidence="2 3">
    <name type="scientific">Aquibium carbonis</name>
    <dbReference type="NCBI Taxonomy" id="2495581"/>
    <lineage>
        <taxon>Bacteria</taxon>
        <taxon>Pseudomonadati</taxon>
        <taxon>Pseudomonadota</taxon>
        <taxon>Alphaproteobacteria</taxon>
        <taxon>Hyphomicrobiales</taxon>
        <taxon>Phyllobacteriaceae</taxon>
        <taxon>Aquibium</taxon>
    </lineage>
</organism>
<feature type="domain" description="Putative restriction endonuclease" evidence="1">
    <location>
        <begin position="15"/>
        <end position="181"/>
    </location>
</feature>
<dbReference type="SUPFAM" id="SSF52980">
    <property type="entry name" value="Restriction endonuclease-like"/>
    <property type="match status" value="1"/>
</dbReference>
<protein>
    <submittedName>
        <fullName evidence="2">Uma2 family endonuclease</fullName>
    </submittedName>
</protein>
<dbReference type="InterPro" id="IPR008538">
    <property type="entry name" value="Uma2"/>
</dbReference>
<dbReference type="GO" id="GO:0004519">
    <property type="term" value="F:endonuclease activity"/>
    <property type="evidence" value="ECO:0007669"/>
    <property type="project" value="UniProtKB-KW"/>
</dbReference>
<evidence type="ECO:0000313" key="3">
    <source>
        <dbReference type="Proteomes" id="UP000278398"/>
    </source>
</evidence>
<accession>A0A429YUZ4</accession>
<name>A0A429YUZ4_9HYPH</name>
<sequence>MNTHVAPPPGKLTAEEFLDFIEGRPREERWQLIDGEAFVMMSPATHPHQMISRNLARLLDNALEQHRPELAALHEFGIRSDEHPDFLAVADVAVVVGQVENEVYGSRFFLAAEILSDSNTREAISHKRIVYAASPDCLHVLIVSQKDFAVEVWSRSNDWQGRVFRSPDDLIELSEFGFSCRVADLYRGTPVK</sequence>
<dbReference type="OrthoDB" id="155284at2"/>
<keyword evidence="2" id="KW-0378">Hydrolase</keyword>
<evidence type="ECO:0000259" key="1">
    <source>
        <dbReference type="Pfam" id="PF05685"/>
    </source>
</evidence>
<comment type="caution">
    <text evidence="2">The sequence shown here is derived from an EMBL/GenBank/DDBJ whole genome shotgun (WGS) entry which is preliminary data.</text>
</comment>
<gene>
    <name evidence="2" type="ORF">EJC49_16595</name>
</gene>